<proteinExistence type="inferred from homology"/>
<dbReference type="InterPro" id="IPR001289">
    <property type="entry name" value="NFYA"/>
</dbReference>
<evidence type="ECO:0000256" key="4">
    <source>
        <dbReference type="ARBA" id="ARBA00023163"/>
    </source>
</evidence>
<dbReference type="GO" id="GO:0003700">
    <property type="term" value="F:DNA-binding transcription factor activity"/>
    <property type="evidence" value="ECO:0007669"/>
    <property type="project" value="UniProtKB-UniRule"/>
</dbReference>
<dbReference type="Gene3D" id="6.10.250.2430">
    <property type="match status" value="1"/>
</dbReference>
<sequence length="190" mass="21198">MNIHGNNLLYRLTLIDLNRFFRFCNGESSRAVELLIKVRRPYLYESRHQHAVHRPRGSTGRFVKTKSDGNEQPNKSPPPPPLPPPPPPQSYPTIPSNPDLVLPHAYTEEVNNGGVPPQLPLLSTPPPLLLPPTKYPVASSISDMMVWHDSIEEGNNVLPPLSLLTPYFAATPSNSNSILPFDHFDNLNDC</sequence>
<keyword evidence="3 6" id="KW-0238">DNA-binding</keyword>
<dbReference type="SMART" id="SM00521">
    <property type="entry name" value="CBF"/>
    <property type="match status" value="1"/>
</dbReference>
<evidence type="ECO:0000256" key="6">
    <source>
        <dbReference type="RuleBase" id="RU367155"/>
    </source>
</evidence>
<feature type="region of interest" description="Disordered" evidence="7">
    <location>
        <begin position="48"/>
        <end position="98"/>
    </location>
</feature>
<evidence type="ECO:0000256" key="2">
    <source>
        <dbReference type="ARBA" id="ARBA00023015"/>
    </source>
</evidence>
<dbReference type="GO" id="GO:0003677">
    <property type="term" value="F:DNA binding"/>
    <property type="evidence" value="ECO:0007669"/>
    <property type="project" value="UniProtKB-KW"/>
</dbReference>
<accession>A0A6V7PB95</accession>
<keyword evidence="4 6" id="KW-0804">Transcription</keyword>
<evidence type="ECO:0000256" key="7">
    <source>
        <dbReference type="SAM" id="MobiDB-lite"/>
    </source>
</evidence>
<evidence type="ECO:0000256" key="3">
    <source>
        <dbReference type="ARBA" id="ARBA00023125"/>
    </source>
</evidence>
<protein>
    <recommendedName>
        <fullName evidence="6">Nuclear transcription factor Y subunit</fullName>
    </recommendedName>
</protein>
<gene>
    <name evidence="8" type="ORF">CB5_LOCUS11330</name>
</gene>
<comment type="similarity">
    <text evidence="6">Belongs to the NFYA/HAP2 subunit family.</text>
</comment>
<name>A0A6V7PB95_ANACO</name>
<comment type="subcellular location">
    <subcellularLocation>
        <location evidence="1 6">Nucleus</location>
    </subcellularLocation>
</comment>
<dbReference type="GO" id="GO:0005634">
    <property type="term" value="C:nucleus"/>
    <property type="evidence" value="ECO:0007669"/>
    <property type="project" value="UniProtKB-SubCell"/>
</dbReference>
<feature type="compositionally biased region" description="Pro residues" evidence="7">
    <location>
        <begin position="75"/>
        <end position="90"/>
    </location>
</feature>
<keyword evidence="2 6" id="KW-0805">Transcription regulation</keyword>
<organism evidence="8">
    <name type="scientific">Ananas comosus var. bracteatus</name>
    <name type="common">red pineapple</name>
    <dbReference type="NCBI Taxonomy" id="296719"/>
    <lineage>
        <taxon>Eukaryota</taxon>
        <taxon>Viridiplantae</taxon>
        <taxon>Streptophyta</taxon>
        <taxon>Embryophyta</taxon>
        <taxon>Tracheophyta</taxon>
        <taxon>Spermatophyta</taxon>
        <taxon>Magnoliopsida</taxon>
        <taxon>Liliopsida</taxon>
        <taxon>Poales</taxon>
        <taxon>Bromeliaceae</taxon>
        <taxon>Bromelioideae</taxon>
        <taxon>Ananas</taxon>
    </lineage>
</organism>
<comment type="function">
    <text evidence="6">Component of the sequence-specific heterotrimeric transcription factor (NF-Y) which specifically recognizes a 5'-CCAAT-3' box motif found in the promoters of its target genes.</text>
</comment>
<dbReference type="AlphaFoldDB" id="A0A6V7PB95"/>
<evidence type="ECO:0000313" key="8">
    <source>
        <dbReference type="EMBL" id="CAD1828119.1"/>
    </source>
</evidence>
<reference evidence="8" key="1">
    <citation type="submission" date="2020-07" db="EMBL/GenBank/DDBJ databases">
        <authorList>
            <person name="Lin J."/>
        </authorList>
    </citation>
    <scope>NUCLEOTIDE SEQUENCE</scope>
</reference>
<keyword evidence="5 6" id="KW-0539">Nucleus</keyword>
<dbReference type="PROSITE" id="PS51152">
    <property type="entry name" value="NFYA_HAP2_2"/>
    <property type="match status" value="1"/>
</dbReference>
<dbReference type="PANTHER" id="PTHR12632">
    <property type="entry name" value="TRANSCRIPTION FACTOR NF-Y ALPHA-RELATED"/>
    <property type="match status" value="1"/>
</dbReference>
<dbReference type="EMBL" id="LR862147">
    <property type="protein sequence ID" value="CAD1828119.1"/>
    <property type="molecule type" value="Genomic_DNA"/>
</dbReference>
<dbReference type="Pfam" id="PF02045">
    <property type="entry name" value="CBFB_NFYA"/>
    <property type="match status" value="1"/>
</dbReference>
<evidence type="ECO:0000256" key="1">
    <source>
        <dbReference type="ARBA" id="ARBA00004123"/>
    </source>
</evidence>
<evidence type="ECO:0000256" key="5">
    <source>
        <dbReference type="ARBA" id="ARBA00023242"/>
    </source>
</evidence>
<comment type="subunit">
    <text evidence="6">Heterotrimer.</text>
</comment>